<accession>A0A8C8RT41</accession>
<dbReference type="CDD" id="cd24125">
    <property type="entry name" value="ASKHA_NBD_HK2_meta_rpt1"/>
    <property type="match status" value="1"/>
</dbReference>
<feature type="domain" description="Hexokinase N-terminal" evidence="26">
    <location>
        <begin position="22"/>
        <end position="218"/>
    </location>
</feature>
<dbReference type="GO" id="GO:0008865">
    <property type="term" value="F:fructokinase activity"/>
    <property type="evidence" value="ECO:0007669"/>
    <property type="project" value="TreeGrafter"/>
</dbReference>
<dbReference type="GO" id="GO:0005741">
    <property type="term" value="C:mitochondrial outer membrane"/>
    <property type="evidence" value="ECO:0007669"/>
    <property type="project" value="UniProtKB-SubCell"/>
</dbReference>
<dbReference type="GO" id="GO:0004340">
    <property type="term" value="F:glucokinase activity"/>
    <property type="evidence" value="ECO:0007669"/>
    <property type="project" value="TreeGrafter"/>
</dbReference>
<dbReference type="Gene3D" id="3.30.420.40">
    <property type="match status" value="2"/>
</dbReference>
<dbReference type="Pfam" id="PF00349">
    <property type="entry name" value="Hexokinase_1"/>
    <property type="match status" value="2"/>
</dbReference>
<dbReference type="SUPFAM" id="SSF53067">
    <property type="entry name" value="Actin-like ATPase domain"/>
    <property type="match status" value="4"/>
</dbReference>
<dbReference type="CDD" id="cd24128">
    <property type="entry name" value="ASKHA_NBD_HK2_meta_rpt2"/>
    <property type="match status" value="1"/>
</dbReference>
<dbReference type="Proteomes" id="UP000694393">
    <property type="component" value="Unplaced"/>
</dbReference>
<organism evidence="28 29">
    <name type="scientific">Pelusios castaneus</name>
    <name type="common">West African mud turtle</name>
    <dbReference type="NCBI Taxonomy" id="367368"/>
    <lineage>
        <taxon>Eukaryota</taxon>
        <taxon>Metazoa</taxon>
        <taxon>Chordata</taxon>
        <taxon>Craniata</taxon>
        <taxon>Vertebrata</taxon>
        <taxon>Euteleostomi</taxon>
        <taxon>Archelosauria</taxon>
        <taxon>Testudinata</taxon>
        <taxon>Testudines</taxon>
        <taxon>Pleurodira</taxon>
        <taxon>Pelomedusidae</taxon>
        <taxon>Pelusios</taxon>
    </lineage>
</organism>
<dbReference type="Gene3D" id="3.40.367.20">
    <property type="match status" value="2"/>
</dbReference>
<evidence type="ECO:0000256" key="20">
    <source>
        <dbReference type="ARBA" id="ARBA00041371"/>
    </source>
</evidence>
<keyword evidence="15" id="KW-0007">Acetylation</keyword>
<evidence type="ECO:0000256" key="23">
    <source>
        <dbReference type="ARBA" id="ARBA00047013"/>
    </source>
</evidence>
<dbReference type="InterPro" id="IPR022672">
    <property type="entry name" value="Hexokinase_N"/>
</dbReference>
<reference evidence="28" key="1">
    <citation type="submission" date="2025-08" db="UniProtKB">
        <authorList>
            <consortium name="Ensembl"/>
        </authorList>
    </citation>
    <scope>IDENTIFICATION</scope>
</reference>
<evidence type="ECO:0000256" key="19">
    <source>
        <dbReference type="ARBA" id="ARBA00039453"/>
    </source>
</evidence>
<keyword evidence="18" id="KW-0324">Glycolysis</keyword>
<evidence type="ECO:0000256" key="22">
    <source>
        <dbReference type="ARBA" id="ARBA00046097"/>
    </source>
</evidence>
<keyword evidence="11" id="KW-0547">Nucleotide-binding</keyword>
<comment type="pathway">
    <text evidence="3">Carbohydrate degradation; glycolysis; D-glyceraldehyde 3-phosphate and glycerone phosphate from D-glucose: step 1/4.</text>
</comment>
<sequence>MIASHLLAYFFTELHHDQGQKIDKYLYHMRLSDEALQEVTQRFRKEMEKGLGSDTNPTASVKMLPSFVRSTPDGTENGDFLALDLGGTNFRVLRVKVSDNGLRKVEMENQIYAIPEDLMRGSGVQLFDHIAECLANFMEKLHIKDKKLPLGFTFSFPCHQTKLDESILVTWTKGFKSSGVEGKDVVAMIRKAIKKRGDFDIDLVAVVNDTVGTMMTCGFDDHNCEVGLIIGTGTNACYMEEMRHIDLVEGDEGRMCINMEWGAFGDDGALNDIRTEFDREIDMGSLNPGKQLFEKMISGMYMGELVRLILVKMAKEELLFGGRLTPDLLTTGHFQTGYVSAIEQEKEGLQKAHEILTQLGLEPSPEDCIATQHICQIVSTRSANLCAATLAAVLRRIKENKGVDRLRSTVGVDGSVYKKHPHFARRLHKMVRKLLPDCDVRFVRSEDGSGKGAAMVTAVAYRLAAQHKVRQKTLEALKLSHEQLLEVKARMRIEMERGLSKESHAEATVKMLPTYVCSTPDGTEKGDFLALDLGGTNFRVLLVRVRNGIRRGVEMHNKIYSIPQEVMQGTGEELFDHIVHCISDFLEYMGMKGVSLPMGFTFSFPCQQNNLDEGILLKWTKGFKATGCEGEDVVTLLKEAIHRREEFDLDVVAVVNDTVGTMMTCGYEDPYCEVGLIVGTGSNACYMEEMRNVELVEGEEGRMCINMEWGAFGDNGCLDDFRTEFDVAVDELSLNAGKQRFEKMISGMYLGEIVRNILIDFTKRGLLFRGKISERLKTRGIFETKFLSQIESDCLALLQVRSILQHLGLESTCDDSIIVKEVCTVVARRAAQLCGAGMAAVVDKIRENRKLDFLKVTVGVDGTLYKLHPHFSSIMHKTVKQLAPKCEVTFLQSEDGSGKGAALITAVACRIREAGQR</sequence>
<evidence type="ECO:0000256" key="6">
    <source>
        <dbReference type="ARBA" id="ARBA00012324"/>
    </source>
</evidence>
<dbReference type="AlphaFoldDB" id="A0A8C8RT41"/>
<dbReference type="UniPathway" id="UPA00109">
    <property type="reaction ID" value="UER00180"/>
</dbReference>
<keyword evidence="16" id="KW-0496">Mitochondrion</keyword>
<feature type="domain" description="Hexokinase N-terminal" evidence="26">
    <location>
        <begin position="471"/>
        <end position="667"/>
    </location>
</feature>
<keyword evidence="12" id="KW-0418">Kinase</keyword>
<evidence type="ECO:0000256" key="13">
    <source>
        <dbReference type="ARBA" id="ARBA00022787"/>
    </source>
</evidence>
<evidence type="ECO:0000313" key="29">
    <source>
        <dbReference type="Proteomes" id="UP000694393"/>
    </source>
</evidence>
<evidence type="ECO:0000256" key="11">
    <source>
        <dbReference type="ARBA" id="ARBA00022741"/>
    </source>
</evidence>
<dbReference type="GO" id="GO:0001678">
    <property type="term" value="P:intracellular glucose homeostasis"/>
    <property type="evidence" value="ECO:0007669"/>
    <property type="project" value="InterPro"/>
</dbReference>
<comment type="function">
    <text evidence="22">Catalyzes the phosphorylation of hexose, such as D-glucose and D-fructose, to hexose 6-phosphate (D-glucose 6-phosphate and D-fructose 6-phosphate, respectively). Mediates the initial step of glycolysis by catalyzing phosphorylation of D-glucose to D-glucose 6-phosphate. Plays a key role in maintaining the integrity of the outer mitochondrial membrane by preventing the release of apoptogenic molecules from the intermembrane space and subsequent apoptosis.</text>
</comment>
<evidence type="ECO:0000256" key="25">
    <source>
        <dbReference type="ARBA" id="ARBA00048160"/>
    </source>
</evidence>
<comment type="catalytic activity">
    <reaction evidence="24">
        <text>D-fructose + ATP = D-fructose 6-phosphate + ADP + H(+)</text>
        <dbReference type="Rhea" id="RHEA:16125"/>
        <dbReference type="ChEBI" id="CHEBI:15378"/>
        <dbReference type="ChEBI" id="CHEBI:30616"/>
        <dbReference type="ChEBI" id="CHEBI:37721"/>
        <dbReference type="ChEBI" id="CHEBI:61527"/>
        <dbReference type="ChEBI" id="CHEBI:456216"/>
        <dbReference type="EC" id="2.7.1.1"/>
    </reaction>
    <physiologicalReaction direction="left-to-right" evidence="24">
        <dbReference type="Rhea" id="RHEA:16126"/>
    </physiologicalReaction>
</comment>
<dbReference type="InterPro" id="IPR022673">
    <property type="entry name" value="Hexokinase_C"/>
</dbReference>
<keyword evidence="17" id="KW-0472">Membrane</keyword>
<dbReference type="Pfam" id="PF03727">
    <property type="entry name" value="Hexokinase_2"/>
    <property type="match status" value="2"/>
</dbReference>
<keyword evidence="10" id="KW-0677">Repeat</keyword>
<evidence type="ECO:0000256" key="4">
    <source>
        <dbReference type="ARBA" id="ARBA00005028"/>
    </source>
</evidence>
<proteinExistence type="inferred from homology"/>
<evidence type="ECO:0000256" key="2">
    <source>
        <dbReference type="ARBA" id="ARBA00004514"/>
    </source>
</evidence>
<dbReference type="GO" id="GO:0005524">
    <property type="term" value="F:ATP binding"/>
    <property type="evidence" value="ECO:0007669"/>
    <property type="project" value="UniProtKB-KW"/>
</dbReference>
<dbReference type="FunFam" id="3.30.420.40:FF:000015">
    <property type="entry name" value="Hexokinase 1"/>
    <property type="match status" value="1"/>
</dbReference>
<dbReference type="PROSITE" id="PS00378">
    <property type="entry name" value="HEXOKINASE_1"/>
    <property type="match status" value="2"/>
</dbReference>
<dbReference type="UniPathway" id="UPA00242"/>
<evidence type="ECO:0000259" key="26">
    <source>
        <dbReference type="Pfam" id="PF00349"/>
    </source>
</evidence>
<dbReference type="GO" id="GO:0005829">
    <property type="term" value="C:cytosol"/>
    <property type="evidence" value="ECO:0007669"/>
    <property type="project" value="UniProtKB-SubCell"/>
</dbReference>
<keyword evidence="13" id="KW-1000">Mitochondrion outer membrane</keyword>
<dbReference type="Ensembl" id="ENSPCET00000010000.1">
    <property type="protein sequence ID" value="ENSPCEP00000009668.1"/>
    <property type="gene ID" value="ENSPCEG00000007636.1"/>
</dbReference>
<evidence type="ECO:0000256" key="1">
    <source>
        <dbReference type="ARBA" id="ARBA00004450"/>
    </source>
</evidence>
<evidence type="ECO:0000256" key="12">
    <source>
        <dbReference type="ARBA" id="ARBA00022777"/>
    </source>
</evidence>
<evidence type="ECO:0000256" key="16">
    <source>
        <dbReference type="ARBA" id="ARBA00023128"/>
    </source>
</evidence>
<dbReference type="GO" id="GO:0005536">
    <property type="term" value="F:D-glucose binding"/>
    <property type="evidence" value="ECO:0007669"/>
    <property type="project" value="InterPro"/>
</dbReference>
<dbReference type="PANTHER" id="PTHR19443">
    <property type="entry name" value="HEXOKINASE"/>
    <property type="match status" value="1"/>
</dbReference>
<evidence type="ECO:0000256" key="15">
    <source>
        <dbReference type="ARBA" id="ARBA00022990"/>
    </source>
</evidence>
<evidence type="ECO:0000256" key="5">
    <source>
        <dbReference type="ARBA" id="ARBA00009225"/>
    </source>
</evidence>
<evidence type="ECO:0000256" key="8">
    <source>
        <dbReference type="ARBA" id="ARBA00022533"/>
    </source>
</evidence>
<dbReference type="InterPro" id="IPR043129">
    <property type="entry name" value="ATPase_NBD"/>
</dbReference>
<reference evidence="28" key="2">
    <citation type="submission" date="2025-09" db="UniProtKB">
        <authorList>
            <consortium name="Ensembl"/>
        </authorList>
    </citation>
    <scope>IDENTIFICATION</scope>
</reference>
<keyword evidence="8" id="KW-0021">Allosteric enzyme</keyword>
<keyword evidence="9" id="KW-0808">Transferase</keyword>
<dbReference type="InterPro" id="IPR001312">
    <property type="entry name" value="Hexokinase"/>
</dbReference>
<evidence type="ECO:0000259" key="27">
    <source>
        <dbReference type="Pfam" id="PF03727"/>
    </source>
</evidence>
<keyword evidence="14" id="KW-0067">ATP-binding</keyword>
<name>A0A8C8RT41_9SAUR</name>
<dbReference type="PANTHER" id="PTHR19443:SF4">
    <property type="entry name" value="HEXOKINASE-2"/>
    <property type="match status" value="1"/>
</dbReference>
<evidence type="ECO:0000313" key="28">
    <source>
        <dbReference type="Ensembl" id="ENSPCEP00000009668.1"/>
    </source>
</evidence>
<keyword evidence="7" id="KW-0963">Cytoplasm</keyword>
<feature type="domain" description="Hexokinase C-terminal" evidence="27">
    <location>
        <begin position="226"/>
        <end position="459"/>
    </location>
</feature>
<dbReference type="FunFam" id="3.30.420.40:FF:000805">
    <property type="entry name" value="Hexokinase-2"/>
    <property type="match status" value="1"/>
</dbReference>
<comment type="similarity">
    <text evidence="5">Belongs to the hexokinase family.</text>
</comment>
<dbReference type="InterPro" id="IPR019807">
    <property type="entry name" value="Hexokinase_BS"/>
</dbReference>
<dbReference type="PRINTS" id="PR00475">
    <property type="entry name" value="HEXOKINASE"/>
</dbReference>
<evidence type="ECO:0000256" key="7">
    <source>
        <dbReference type="ARBA" id="ARBA00022490"/>
    </source>
</evidence>
<protein>
    <recommendedName>
        <fullName evidence="19">Hexokinase-2</fullName>
        <ecNumber evidence="6">2.7.1.1</ecNumber>
    </recommendedName>
    <alternativeName>
        <fullName evidence="20">Hexokinase type II</fullName>
    </alternativeName>
</protein>
<comment type="catalytic activity">
    <reaction evidence="25">
        <text>D-glucose + ATP = D-glucose 6-phosphate + ADP + H(+)</text>
        <dbReference type="Rhea" id="RHEA:17825"/>
        <dbReference type="ChEBI" id="CHEBI:4167"/>
        <dbReference type="ChEBI" id="CHEBI:15378"/>
        <dbReference type="ChEBI" id="CHEBI:30616"/>
        <dbReference type="ChEBI" id="CHEBI:61548"/>
        <dbReference type="ChEBI" id="CHEBI:456216"/>
        <dbReference type="EC" id="2.7.1.1"/>
    </reaction>
    <physiologicalReaction direction="left-to-right" evidence="25">
        <dbReference type="Rhea" id="RHEA:17826"/>
    </physiologicalReaction>
</comment>
<comment type="subcellular location">
    <subcellularLocation>
        <location evidence="2">Cytoplasm</location>
        <location evidence="2">Cytosol</location>
    </subcellularLocation>
    <subcellularLocation>
        <location evidence="1">Mitochondrion outer membrane</location>
        <topology evidence="1">Peripheral membrane protein</topology>
    </subcellularLocation>
</comment>
<evidence type="ECO:0000256" key="14">
    <source>
        <dbReference type="ARBA" id="ARBA00022840"/>
    </source>
</evidence>
<keyword evidence="29" id="KW-1185">Reference proteome</keyword>
<evidence type="ECO:0000256" key="17">
    <source>
        <dbReference type="ARBA" id="ARBA00023136"/>
    </source>
</evidence>
<feature type="domain" description="Hexokinase C-terminal" evidence="27">
    <location>
        <begin position="674"/>
        <end position="907"/>
    </location>
</feature>
<evidence type="ECO:0000256" key="24">
    <source>
        <dbReference type="ARBA" id="ARBA00047905"/>
    </source>
</evidence>
<dbReference type="GO" id="GO:0006096">
    <property type="term" value="P:glycolytic process"/>
    <property type="evidence" value="ECO:0007669"/>
    <property type="project" value="UniProtKB-UniPathway"/>
</dbReference>
<evidence type="ECO:0000256" key="10">
    <source>
        <dbReference type="ARBA" id="ARBA00022737"/>
    </source>
</evidence>
<dbReference type="FunFam" id="3.40.367.20:FF:000020">
    <property type="entry name" value="Hexokinase-1"/>
    <property type="match status" value="1"/>
</dbReference>
<dbReference type="FunFam" id="3.40.367.20:FF:000001">
    <property type="entry name" value="Hexokinase 1"/>
    <property type="match status" value="1"/>
</dbReference>
<dbReference type="EC" id="2.7.1.1" evidence="6"/>
<evidence type="ECO:0000256" key="21">
    <source>
        <dbReference type="ARBA" id="ARBA00044613"/>
    </source>
</evidence>
<dbReference type="GO" id="GO:0006006">
    <property type="term" value="P:glucose metabolic process"/>
    <property type="evidence" value="ECO:0007669"/>
    <property type="project" value="TreeGrafter"/>
</dbReference>
<dbReference type="PROSITE" id="PS51748">
    <property type="entry name" value="HEXOKINASE_2"/>
    <property type="match status" value="2"/>
</dbReference>
<comment type="pathway">
    <text evidence="4">Carbohydrate metabolism; hexose metabolism.</text>
</comment>
<evidence type="ECO:0000256" key="9">
    <source>
        <dbReference type="ARBA" id="ARBA00022679"/>
    </source>
</evidence>
<evidence type="ECO:0000256" key="3">
    <source>
        <dbReference type="ARBA" id="ARBA00004888"/>
    </source>
</evidence>
<comment type="subunit">
    <text evidence="23">Monomer. Interacts with TIGAR; the interaction increases hexokinase activity in a hypoxia- and HIF1A-dependent manner.</text>
</comment>
<evidence type="ECO:0000256" key="18">
    <source>
        <dbReference type="ARBA" id="ARBA00023152"/>
    </source>
</evidence>
<comment type="catalytic activity">
    <reaction evidence="21">
        <text>a D-hexose + ATP = a D-hexose 6-phosphate + ADP + H(+)</text>
        <dbReference type="Rhea" id="RHEA:22740"/>
        <dbReference type="ChEBI" id="CHEBI:4194"/>
        <dbReference type="ChEBI" id="CHEBI:15378"/>
        <dbReference type="ChEBI" id="CHEBI:30616"/>
        <dbReference type="ChEBI" id="CHEBI:229467"/>
        <dbReference type="ChEBI" id="CHEBI:456216"/>
        <dbReference type="EC" id="2.7.1.1"/>
    </reaction>
    <physiologicalReaction direction="left-to-right" evidence="21">
        <dbReference type="Rhea" id="RHEA:22741"/>
    </physiologicalReaction>
</comment>